<keyword evidence="4" id="KW-1185">Reference proteome</keyword>
<evidence type="ECO:0000256" key="2">
    <source>
        <dbReference type="SAM" id="Phobius"/>
    </source>
</evidence>
<evidence type="ECO:0000313" key="4">
    <source>
        <dbReference type="Proteomes" id="UP001477443"/>
    </source>
</evidence>
<proteinExistence type="predicted"/>
<feature type="coiled-coil region" evidence="1">
    <location>
        <begin position="150"/>
        <end position="180"/>
    </location>
</feature>
<keyword evidence="2" id="KW-0472">Membrane</keyword>
<sequence>MNSTIKEAKLNKFASYSRKKAILYSVTFLSLVLILFIITVSIVFLVRWKWNTLVMSFVISVAVLLVFWAVFLGPLLEMLNLSFILMRGLNGDENAWKSKQPYSWLLKFEVNVAIYSFNMINKKELRFNKEERQELFFMFSRFSDDSSATYSEIAKTQADIREKIEELEKKIEKNNNLSTSKDLKCNQFNDENNKDK</sequence>
<organism evidence="3 4">
    <name type="scientific">Mycoplasmopsis felifaucium</name>
    <dbReference type="NCBI Taxonomy" id="35768"/>
    <lineage>
        <taxon>Bacteria</taxon>
        <taxon>Bacillati</taxon>
        <taxon>Mycoplasmatota</taxon>
        <taxon>Mycoplasmoidales</taxon>
        <taxon>Metamycoplasmataceae</taxon>
        <taxon>Mycoplasmopsis</taxon>
    </lineage>
</organism>
<dbReference type="EMBL" id="CP148067">
    <property type="protein sequence ID" value="WXL28780.1"/>
    <property type="molecule type" value="Genomic_DNA"/>
</dbReference>
<gene>
    <name evidence="3" type="ORF">WG617_01965</name>
</gene>
<feature type="transmembrane region" description="Helical" evidence="2">
    <location>
        <begin position="21"/>
        <end position="46"/>
    </location>
</feature>
<dbReference type="RefSeq" id="WP_338822324.1">
    <property type="nucleotide sequence ID" value="NZ_CP148067.1"/>
</dbReference>
<protein>
    <submittedName>
        <fullName evidence="3">Uncharacterized protein</fullName>
    </submittedName>
</protein>
<feature type="transmembrane region" description="Helical" evidence="2">
    <location>
        <begin position="52"/>
        <end position="76"/>
    </location>
</feature>
<name>A0ABZ2RQV8_9BACT</name>
<keyword evidence="2" id="KW-0812">Transmembrane</keyword>
<reference evidence="3" key="1">
    <citation type="submission" date="2024-03" db="EMBL/GenBank/DDBJ databases">
        <title>Complete genome sequence of Mycoplasma felifaucium Z921 isolated from the trachea of a cheetah.</title>
        <authorList>
            <person name="Spergser J."/>
        </authorList>
    </citation>
    <scope>NUCLEOTIDE SEQUENCE [LARGE SCALE GENOMIC DNA]</scope>
    <source>
        <strain evidence="3">Z921</strain>
    </source>
</reference>
<evidence type="ECO:0000256" key="1">
    <source>
        <dbReference type="SAM" id="Coils"/>
    </source>
</evidence>
<keyword evidence="1" id="KW-0175">Coiled coil</keyword>
<keyword evidence="2" id="KW-1133">Transmembrane helix</keyword>
<dbReference type="NCBIfam" id="NF045993">
    <property type="entry name" value="MAG0130_MAG3770"/>
    <property type="match status" value="1"/>
</dbReference>
<dbReference type="Proteomes" id="UP001477443">
    <property type="component" value="Chromosome"/>
</dbReference>
<accession>A0ABZ2RQV8</accession>
<evidence type="ECO:0000313" key="3">
    <source>
        <dbReference type="EMBL" id="WXL28780.1"/>
    </source>
</evidence>